<dbReference type="EMBL" id="CM046517">
    <property type="protein sequence ID" value="KAI8648218.1"/>
    <property type="molecule type" value="Genomic_DNA"/>
</dbReference>
<organism evidence="1 2">
    <name type="scientific">Fusarium keratoplasticum</name>
    <dbReference type="NCBI Taxonomy" id="1328300"/>
    <lineage>
        <taxon>Eukaryota</taxon>
        <taxon>Fungi</taxon>
        <taxon>Dikarya</taxon>
        <taxon>Ascomycota</taxon>
        <taxon>Pezizomycotina</taxon>
        <taxon>Sordariomycetes</taxon>
        <taxon>Hypocreomycetidae</taxon>
        <taxon>Hypocreales</taxon>
        <taxon>Nectriaceae</taxon>
        <taxon>Fusarium</taxon>
        <taxon>Fusarium solani species complex</taxon>
    </lineage>
</organism>
<keyword evidence="2" id="KW-1185">Reference proteome</keyword>
<comment type="caution">
    <text evidence="1">The sequence shown here is derived from an EMBL/GenBank/DDBJ whole genome shotgun (WGS) entry which is preliminary data.</text>
</comment>
<accession>A0ACC0QB07</accession>
<sequence length="193" mass="20752">MPSSLGGVYEPGIVDPGVPRPNPAQSYWQTEPHPLVEHQSPWPTSAVDVVIIGSGVTGTNLAPNLVAKHPGFKVVVVDSRSLCSGATGRNGGHIKTATFAVWEDRKRPYGIEEAARLTAFEHSHLDAMISAKAFDKACLALDHMRASAPQLAKRYHVYTNRDYLQSAPKLSHRCVGAIGSSAASVWPYKLVTG</sequence>
<proteinExistence type="predicted"/>
<name>A0ACC0QB07_9HYPO</name>
<gene>
    <name evidence="1" type="ORF">NCS57_01489700</name>
</gene>
<dbReference type="Proteomes" id="UP001065298">
    <property type="component" value="Chromosome 15"/>
</dbReference>
<evidence type="ECO:0000313" key="1">
    <source>
        <dbReference type="EMBL" id="KAI8648218.1"/>
    </source>
</evidence>
<evidence type="ECO:0000313" key="2">
    <source>
        <dbReference type="Proteomes" id="UP001065298"/>
    </source>
</evidence>
<protein>
    <submittedName>
        <fullName evidence="1">DAO domain-containing protein</fullName>
    </submittedName>
</protein>
<reference evidence="1" key="1">
    <citation type="submission" date="2022-06" db="EMBL/GenBank/DDBJ databases">
        <title>Fusarium solani species complex genomes reveal bases of compartmentalisation and animal pathogenesis.</title>
        <authorList>
            <person name="Tsai I.J."/>
        </authorList>
    </citation>
    <scope>NUCLEOTIDE SEQUENCE</scope>
    <source>
        <strain evidence="1">Fu6.1</strain>
    </source>
</reference>